<dbReference type="WBParaSite" id="BXY_1734700.1">
    <property type="protein sequence ID" value="BXY_1734700.1"/>
    <property type="gene ID" value="BXY_1734700"/>
</dbReference>
<evidence type="ECO:0000313" key="2">
    <source>
        <dbReference type="EMBL" id="CAD5216265.1"/>
    </source>
</evidence>
<keyword evidence="4" id="KW-1185">Reference proteome</keyword>
<dbReference type="InterPro" id="IPR039989">
    <property type="entry name" value="NUDT9"/>
</dbReference>
<reference evidence="5" key="1">
    <citation type="submission" date="2016-11" db="UniProtKB">
        <authorList>
            <consortium name="WormBaseParasite"/>
        </authorList>
    </citation>
    <scope>IDENTIFICATION</scope>
</reference>
<accession>A0A1I7SWB6</accession>
<dbReference type="GO" id="GO:0047631">
    <property type="term" value="F:ADP-ribose diphosphatase activity"/>
    <property type="evidence" value="ECO:0007669"/>
    <property type="project" value="InterPro"/>
</dbReference>
<protein>
    <submittedName>
        <fullName evidence="2">(pine wood nematode) hypothetical protein</fullName>
    </submittedName>
    <submittedName>
        <fullName evidence="5">Nudix hydrolase domain-containing protein</fullName>
    </submittedName>
</protein>
<dbReference type="AlphaFoldDB" id="A0A1I7SWB6"/>
<dbReference type="SMR" id="A0A1I7SWB6"/>
<dbReference type="EMBL" id="CAJFDI010000002">
    <property type="protein sequence ID" value="CAD5216265.1"/>
    <property type="molecule type" value="Genomic_DNA"/>
</dbReference>
<dbReference type="Pfam" id="PF00293">
    <property type="entry name" value="NUDIX"/>
    <property type="match status" value="1"/>
</dbReference>
<dbReference type="InterPro" id="IPR015797">
    <property type="entry name" value="NUDIX_hydrolase-like_dom_sf"/>
</dbReference>
<dbReference type="Proteomes" id="UP000659654">
    <property type="component" value="Unassembled WGS sequence"/>
</dbReference>
<dbReference type="Proteomes" id="UP000095284">
    <property type="component" value="Unplaced"/>
</dbReference>
<dbReference type="Pfam" id="PF25969">
    <property type="entry name" value="NUDT9_N"/>
    <property type="match status" value="1"/>
</dbReference>
<dbReference type="Gene3D" id="3.90.79.10">
    <property type="entry name" value="Nucleoside Triphosphate Pyrophosphohydrolase"/>
    <property type="match status" value="1"/>
</dbReference>
<dbReference type="OrthoDB" id="9972248at2759"/>
<dbReference type="SUPFAM" id="SSF55811">
    <property type="entry name" value="Nudix"/>
    <property type="match status" value="1"/>
</dbReference>
<evidence type="ECO:0000313" key="5">
    <source>
        <dbReference type="WBParaSite" id="BXY_1734700.1"/>
    </source>
</evidence>
<dbReference type="eggNOG" id="KOG4195">
    <property type="taxonomic scope" value="Eukaryota"/>
</dbReference>
<dbReference type="Proteomes" id="UP000582659">
    <property type="component" value="Unassembled WGS sequence"/>
</dbReference>
<proteinExistence type="predicted"/>
<reference evidence="2" key="2">
    <citation type="submission" date="2020-09" db="EMBL/GenBank/DDBJ databases">
        <authorList>
            <person name="Kikuchi T."/>
        </authorList>
    </citation>
    <scope>NUCLEOTIDE SEQUENCE</scope>
    <source>
        <strain evidence="2">Ka4C1</strain>
    </source>
</reference>
<feature type="domain" description="Nudix hydrolase" evidence="1">
    <location>
        <begin position="119"/>
        <end position="261"/>
    </location>
</feature>
<dbReference type="CDD" id="cd03670">
    <property type="entry name" value="NUDIX_ADPRase_Nudt9"/>
    <property type="match status" value="1"/>
</dbReference>
<dbReference type="InterPro" id="IPR000086">
    <property type="entry name" value="NUDIX_hydrolase_dom"/>
</dbReference>
<dbReference type="PANTHER" id="PTHR13030:SF8">
    <property type="entry name" value="ADP-RIBOSE PYROPHOSPHATASE, MITOCHONDRIAL"/>
    <property type="match status" value="1"/>
</dbReference>
<evidence type="ECO:0000313" key="3">
    <source>
        <dbReference type="Proteomes" id="UP000095284"/>
    </source>
</evidence>
<organism evidence="3 5">
    <name type="scientific">Bursaphelenchus xylophilus</name>
    <name type="common">Pinewood nematode worm</name>
    <name type="synonym">Aphelenchoides xylophilus</name>
    <dbReference type="NCBI Taxonomy" id="6326"/>
    <lineage>
        <taxon>Eukaryota</taxon>
        <taxon>Metazoa</taxon>
        <taxon>Ecdysozoa</taxon>
        <taxon>Nematoda</taxon>
        <taxon>Chromadorea</taxon>
        <taxon>Rhabditida</taxon>
        <taxon>Tylenchina</taxon>
        <taxon>Tylenchomorpha</taxon>
        <taxon>Aphelenchoidea</taxon>
        <taxon>Aphelenchoididae</taxon>
        <taxon>Bursaphelenchus</taxon>
    </lineage>
</organism>
<dbReference type="EMBL" id="CAJFCV020000002">
    <property type="protein sequence ID" value="CAG9099146.1"/>
    <property type="molecule type" value="Genomic_DNA"/>
</dbReference>
<gene>
    <name evidence="2" type="ORF">BXYJ_LOCUS4443</name>
</gene>
<dbReference type="PROSITE" id="PS51462">
    <property type="entry name" value="NUDIX"/>
    <property type="match status" value="1"/>
</dbReference>
<sequence>MRSQPLLRSAMSIHKKCLATDRPYLRSADVFRFKVPIDKIKWDVEFKEYNPPDYTDPELEGKPFSDGPLKATIKFNQIDGDIDRRSYTGRYNFDSEGRPLNPIGRTGLKGRGILGRWGPNHAGDPIVSRIKNGALQFVGIRRADTGEWALPGGMVDPGETVTATIKREFTEEALDNVENKSLDELFSKGIEVYKGYVDDHRNTDNAWMETVVMNFHDDKDVLNNVNFKAGSDAAHVEFVTVEPNLDLYASHFSFVQMFAKLHGFQI</sequence>
<evidence type="ECO:0000259" key="1">
    <source>
        <dbReference type="PROSITE" id="PS51462"/>
    </source>
</evidence>
<evidence type="ECO:0000313" key="4">
    <source>
        <dbReference type="Proteomes" id="UP000659654"/>
    </source>
</evidence>
<dbReference type="PANTHER" id="PTHR13030">
    <property type="entry name" value="NUDIX HYDROLASE"/>
    <property type="match status" value="1"/>
</dbReference>
<name>A0A1I7SWB6_BURXY</name>